<protein>
    <submittedName>
        <fullName evidence="1">Uncharacterized protein</fullName>
    </submittedName>
</protein>
<accession>A0AAN2DCK0</accession>
<dbReference type="AlphaFoldDB" id="A0AAN2DCK0"/>
<organism evidence="1 2">
    <name type="scientific">Rhizobium rhizogenes</name>
    <name type="common">Agrobacterium rhizogenes</name>
    <dbReference type="NCBI Taxonomy" id="359"/>
    <lineage>
        <taxon>Bacteria</taxon>
        <taxon>Pseudomonadati</taxon>
        <taxon>Pseudomonadota</taxon>
        <taxon>Alphaproteobacteria</taxon>
        <taxon>Hyphomicrobiales</taxon>
        <taxon>Rhizobiaceae</taxon>
        <taxon>Rhizobium/Agrobacterium group</taxon>
        <taxon>Rhizobium</taxon>
    </lineage>
</organism>
<proteinExistence type="predicted"/>
<dbReference type="EMBL" id="CAICSX020000001">
    <property type="protein sequence ID" value="CAD0211176.1"/>
    <property type="molecule type" value="Genomic_DNA"/>
</dbReference>
<dbReference type="RefSeq" id="WP_065115650.1">
    <property type="nucleotide sequence ID" value="NZ_CAICSX020000001.1"/>
</dbReference>
<reference evidence="1 2" key="1">
    <citation type="submission" date="2020-06" db="EMBL/GenBank/DDBJ databases">
        <authorList>
            <person name="De Coninck B."/>
            <person name="Ibrahim H."/>
        </authorList>
    </citation>
    <scope>NUCLEOTIDE SEQUENCE [LARGE SCALE GENOMIC DNA]</scope>
    <source>
        <strain evidence="1">Ag_rhizogenes_K599</strain>
    </source>
</reference>
<gene>
    <name evidence="1" type="ORF">AGRHK599_LOCUS1201</name>
</gene>
<comment type="caution">
    <text evidence="1">The sequence shown here is derived from an EMBL/GenBank/DDBJ whole genome shotgun (WGS) entry which is preliminary data.</text>
</comment>
<sequence>MTVNDISIQRLRRLIRRLDETHPLSKYQLDLRKSSTQIDFTRRYSEDEIAAYLEAHKPTPVGRGEPANAKDDLDWQVDLFNARFTDYLLRAEWPPPNISWRITVILRRVKRLDLEAAFLASYFRHFWSERGSSTDTKLGQRAVKIGIDIPGVPDSTPLPVPDYDELPILVDGVATIFFSPEDFE</sequence>
<evidence type="ECO:0000313" key="1">
    <source>
        <dbReference type="EMBL" id="CAD0211176.1"/>
    </source>
</evidence>
<dbReference type="Proteomes" id="UP000528185">
    <property type="component" value="Unassembled WGS sequence"/>
</dbReference>
<dbReference type="KEGG" id="aro:B0909_05680"/>
<evidence type="ECO:0000313" key="2">
    <source>
        <dbReference type="Proteomes" id="UP000528185"/>
    </source>
</evidence>
<name>A0AAN2DCK0_RHIRH</name>